<dbReference type="Pfam" id="PF13391">
    <property type="entry name" value="HNH_2"/>
    <property type="match status" value="1"/>
</dbReference>
<reference evidence="2" key="1">
    <citation type="submission" date="2010-07" db="EMBL/GenBank/DDBJ databases">
        <authorList>
            <person name="Muzny D."/>
            <person name="Qin X."/>
            <person name="Buhay C."/>
            <person name="Dugan-Rocha S."/>
            <person name="Ding Y."/>
            <person name="Chen G."/>
            <person name="Hawes A."/>
            <person name="Holder M."/>
            <person name="Jhangiani S."/>
            <person name="Johnson A."/>
            <person name="Khan Z."/>
            <person name="Li Z."/>
            <person name="Liu W."/>
            <person name="Liu X."/>
            <person name="Perez L."/>
            <person name="Shen H."/>
            <person name="Wang Q."/>
            <person name="Watt J."/>
            <person name="Xi L."/>
            <person name="Xin Y."/>
            <person name="Zhou J."/>
            <person name="Deng J."/>
            <person name="Jiang H."/>
            <person name="Liu Y."/>
            <person name="Qu J."/>
            <person name="Song X.-Z."/>
            <person name="Zhang L."/>
            <person name="Villasana D."/>
            <person name="Johnson A."/>
            <person name="Liu J."/>
            <person name="Liyanage D."/>
            <person name="Lorensuhewa L."/>
            <person name="Robinson T."/>
            <person name="Song A."/>
            <person name="Song B.-B."/>
            <person name="Dinh H."/>
            <person name="Thornton R."/>
            <person name="Coyle M."/>
            <person name="Francisco L."/>
            <person name="Jackson L."/>
            <person name="Javaid M."/>
            <person name="Korchina V."/>
            <person name="Kovar C."/>
            <person name="Mata R."/>
            <person name="Mathew T."/>
            <person name="Ngo R."/>
            <person name="Nguyen L."/>
            <person name="Nguyen N."/>
            <person name="Okwuonu G."/>
            <person name="Ongeri F."/>
            <person name="Pham C."/>
            <person name="Simmons D."/>
            <person name="Wilczek-Boney K."/>
            <person name="Hale W."/>
            <person name="Jakkamsetti A."/>
            <person name="Pham P."/>
            <person name="Ruth R."/>
            <person name="San Lucas F."/>
            <person name="Warren J."/>
            <person name="Zhang J."/>
            <person name="Zhao Z."/>
            <person name="Zhou C."/>
            <person name="Zhu D."/>
            <person name="Lee S."/>
            <person name="Bess C."/>
            <person name="Blankenburg K."/>
            <person name="Forbes L."/>
            <person name="Fu Q."/>
            <person name="Gubbala S."/>
            <person name="Hirani K."/>
            <person name="Jayaseelan J.C."/>
            <person name="Lara F."/>
            <person name="Munidasa M."/>
            <person name="Palculict T."/>
            <person name="Patil S."/>
            <person name="Pu L.-L."/>
            <person name="Saada N."/>
            <person name="Tang L."/>
            <person name="Weissenberger G."/>
            <person name="Zhu Y."/>
            <person name="Hemphill L."/>
            <person name="Shang Y."/>
            <person name="Youmans B."/>
            <person name="Ayvaz T."/>
            <person name="Ross M."/>
            <person name="Santibanez J."/>
            <person name="Aqrawi P."/>
            <person name="Gross S."/>
            <person name="Joshi V."/>
            <person name="Fowler G."/>
            <person name="Nazareth L."/>
            <person name="Reid J."/>
            <person name="Worley K."/>
            <person name="Petrosino J."/>
            <person name="Highlander S."/>
            <person name="Gibbs R."/>
        </authorList>
    </citation>
    <scope>NUCLEOTIDE SEQUENCE [LARGE SCALE GENOMIC DNA]</scope>
    <source>
        <strain evidence="2">ATCC 33861</strain>
    </source>
</reference>
<feature type="domain" description="YDG" evidence="1">
    <location>
        <begin position="7"/>
        <end position="150"/>
    </location>
</feature>
<accession>D7VSZ6</accession>
<dbReference type="AlphaFoldDB" id="D7VSZ6"/>
<dbReference type="InterPro" id="IPR003615">
    <property type="entry name" value="HNH_nuc"/>
</dbReference>
<dbReference type="GO" id="GO:0016567">
    <property type="term" value="P:protein ubiquitination"/>
    <property type="evidence" value="ECO:0007669"/>
    <property type="project" value="TreeGrafter"/>
</dbReference>
<protein>
    <submittedName>
        <fullName evidence="2">YDG/SRA domain protein</fullName>
    </submittedName>
</protein>
<organism evidence="2 3">
    <name type="scientific">Sphingobacterium spiritivorum ATCC 33861</name>
    <dbReference type="NCBI Taxonomy" id="525373"/>
    <lineage>
        <taxon>Bacteria</taxon>
        <taxon>Pseudomonadati</taxon>
        <taxon>Bacteroidota</taxon>
        <taxon>Sphingobacteriia</taxon>
        <taxon>Sphingobacteriales</taxon>
        <taxon>Sphingobacteriaceae</taxon>
        <taxon>Sphingobacterium</taxon>
    </lineage>
</organism>
<dbReference type="InterPro" id="IPR045134">
    <property type="entry name" value="UHRF1/2-like"/>
</dbReference>
<dbReference type="InterPro" id="IPR003105">
    <property type="entry name" value="SRA_YDG"/>
</dbReference>
<dbReference type="InterPro" id="IPR015947">
    <property type="entry name" value="PUA-like_sf"/>
</dbReference>
<dbReference type="GeneID" id="95430704"/>
<comment type="caution">
    <text evidence="2">The sequence shown here is derived from an EMBL/GenBank/DDBJ whole genome shotgun (WGS) entry which is preliminary data.</text>
</comment>
<dbReference type="PANTHER" id="PTHR14140:SF27">
    <property type="entry name" value="OS04G0289800 PROTEIN"/>
    <property type="match status" value="1"/>
</dbReference>
<dbReference type="HOGENOM" id="CLU_061333_0_0_10"/>
<dbReference type="Gene3D" id="2.30.280.10">
    <property type="entry name" value="SRA-YDG"/>
    <property type="match status" value="1"/>
</dbReference>
<keyword evidence="3" id="KW-1185">Reference proteome</keyword>
<dbReference type="EMBL" id="ACHA02000012">
    <property type="protein sequence ID" value="EFK56897.1"/>
    <property type="molecule type" value="Genomic_DNA"/>
</dbReference>
<dbReference type="SMART" id="SM00466">
    <property type="entry name" value="SRA"/>
    <property type="match status" value="1"/>
</dbReference>
<proteinExistence type="predicted"/>
<sequence length="288" mass="32245">MTAYIFGNLPNIEEGNEFENRQELRKAGIHLALQSGIDGNSKVGSPSIVLSGGYEDDEDFGDIIIYTGHGGNDIKTKKQISDQSWDSPGNKALLISELHGLPVRVTRGYKHKSSLSPIKGYKYGGLYQVIEHFEKTGKNGFLICKYKLEKISNLNTLAKEDQDEYHKAPSRKAVNILRIVRDTKLSIDIKNLYDYSCQICNITIAVHNVKYAEGAHIKPLGTPHNGLDLLNNLLCLCPNHHVMLDKGMIAINSDLTLLGIKGNIKLHKDHILDDTNCQYHKEHIFINK</sequence>
<dbReference type="SUPFAM" id="SSF88697">
    <property type="entry name" value="PUA domain-like"/>
    <property type="match status" value="1"/>
</dbReference>
<dbReference type="InterPro" id="IPR036987">
    <property type="entry name" value="SRA-YDG_sf"/>
</dbReference>
<dbReference type="RefSeq" id="WP_002995906.1">
    <property type="nucleotide sequence ID" value="NZ_GL379770.1"/>
</dbReference>
<dbReference type="GO" id="GO:0044027">
    <property type="term" value="P:negative regulation of gene expression via chromosomal CpG island methylation"/>
    <property type="evidence" value="ECO:0007669"/>
    <property type="project" value="TreeGrafter"/>
</dbReference>
<dbReference type="eggNOG" id="COG3440">
    <property type="taxonomic scope" value="Bacteria"/>
</dbReference>
<name>D7VSZ6_SPHSI</name>
<dbReference type="Proteomes" id="UP000006258">
    <property type="component" value="Unassembled WGS sequence"/>
</dbReference>
<evidence type="ECO:0000259" key="1">
    <source>
        <dbReference type="PROSITE" id="PS51015"/>
    </source>
</evidence>
<evidence type="ECO:0000313" key="3">
    <source>
        <dbReference type="Proteomes" id="UP000006258"/>
    </source>
</evidence>
<dbReference type="PROSITE" id="PS51015">
    <property type="entry name" value="YDG"/>
    <property type="match status" value="1"/>
</dbReference>
<evidence type="ECO:0000313" key="2">
    <source>
        <dbReference type="EMBL" id="EFK56897.1"/>
    </source>
</evidence>
<dbReference type="PANTHER" id="PTHR14140">
    <property type="entry name" value="E3 UBIQUITIN-PROTEIN LIGASE UHRF-RELATED"/>
    <property type="match status" value="1"/>
</dbReference>
<dbReference type="OrthoDB" id="67788at2"/>
<dbReference type="GO" id="GO:0061630">
    <property type="term" value="F:ubiquitin protein ligase activity"/>
    <property type="evidence" value="ECO:0007669"/>
    <property type="project" value="TreeGrafter"/>
</dbReference>
<gene>
    <name evidence="2" type="ORF">HMPREF0766_14100</name>
</gene>
<dbReference type="STRING" id="525373.HMPREF0766_14100"/>
<dbReference type="Pfam" id="PF02182">
    <property type="entry name" value="SAD_SRA"/>
    <property type="match status" value="1"/>
</dbReference>